<evidence type="ECO:0000313" key="1">
    <source>
        <dbReference type="EMBL" id="KAF2466890.1"/>
    </source>
</evidence>
<name>A0ACB6QJ24_9PLEO</name>
<reference evidence="1" key="1">
    <citation type="journal article" date="2020" name="Stud. Mycol.">
        <title>101 Dothideomycetes genomes: a test case for predicting lifestyles and emergence of pathogens.</title>
        <authorList>
            <person name="Haridas S."/>
            <person name="Albert R."/>
            <person name="Binder M."/>
            <person name="Bloem J."/>
            <person name="Labutti K."/>
            <person name="Salamov A."/>
            <person name="Andreopoulos B."/>
            <person name="Baker S."/>
            <person name="Barry K."/>
            <person name="Bills G."/>
            <person name="Bluhm B."/>
            <person name="Cannon C."/>
            <person name="Castanera R."/>
            <person name="Culley D."/>
            <person name="Daum C."/>
            <person name="Ezra D."/>
            <person name="Gonzalez J."/>
            <person name="Henrissat B."/>
            <person name="Kuo A."/>
            <person name="Liang C."/>
            <person name="Lipzen A."/>
            <person name="Lutzoni F."/>
            <person name="Magnuson J."/>
            <person name="Mondo S."/>
            <person name="Nolan M."/>
            <person name="Ohm R."/>
            <person name="Pangilinan J."/>
            <person name="Park H.-J."/>
            <person name="Ramirez L."/>
            <person name="Alfaro M."/>
            <person name="Sun H."/>
            <person name="Tritt A."/>
            <person name="Yoshinaga Y."/>
            <person name="Zwiers L.-H."/>
            <person name="Turgeon B."/>
            <person name="Goodwin S."/>
            <person name="Spatafora J."/>
            <person name="Crous P."/>
            <person name="Grigoriev I."/>
        </authorList>
    </citation>
    <scope>NUCLEOTIDE SEQUENCE</scope>
    <source>
        <strain evidence="1">ATCC 200398</strain>
    </source>
</reference>
<dbReference type="EMBL" id="MU003522">
    <property type="protein sequence ID" value="KAF2466890.1"/>
    <property type="molecule type" value="Genomic_DNA"/>
</dbReference>
<accession>A0ACB6QJ24</accession>
<evidence type="ECO:0000313" key="2">
    <source>
        <dbReference type="Proteomes" id="UP000799755"/>
    </source>
</evidence>
<sequence length="202" mass="22627">MTSVPRASGERTSTVNHEFRRIVGRLGGRTLTKSRHPRIRCVTLPTQIRSPIRTNPYLCTFIHPSGSSSRHLVRLPRPSACHAIEVAQCARRPELLTKPVTKTGGSYSTVLVLIFMLVDMPRASNGPYYSPYKVNRNGHVFSTNVLSFYDTYTYLSSSLSPQNRPIVQYYASLEALDMPGILKSSIADIIVKYGMNGCSQWF</sequence>
<proteinExistence type="predicted"/>
<dbReference type="Proteomes" id="UP000799755">
    <property type="component" value="Unassembled WGS sequence"/>
</dbReference>
<protein>
    <submittedName>
        <fullName evidence="1">Uncharacterized protein</fullName>
    </submittedName>
</protein>
<keyword evidence="2" id="KW-1185">Reference proteome</keyword>
<organism evidence="1 2">
    <name type="scientific">Lindgomyces ingoldianus</name>
    <dbReference type="NCBI Taxonomy" id="673940"/>
    <lineage>
        <taxon>Eukaryota</taxon>
        <taxon>Fungi</taxon>
        <taxon>Dikarya</taxon>
        <taxon>Ascomycota</taxon>
        <taxon>Pezizomycotina</taxon>
        <taxon>Dothideomycetes</taxon>
        <taxon>Pleosporomycetidae</taxon>
        <taxon>Pleosporales</taxon>
        <taxon>Lindgomycetaceae</taxon>
        <taxon>Lindgomyces</taxon>
    </lineage>
</organism>
<gene>
    <name evidence="1" type="ORF">BDR25DRAFT_358952</name>
</gene>
<comment type="caution">
    <text evidence="1">The sequence shown here is derived from an EMBL/GenBank/DDBJ whole genome shotgun (WGS) entry which is preliminary data.</text>
</comment>